<comment type="catalytic activity">
    <reaction evidence="18">
        <text>ganglioside GM1 (d18:1(4E)/18:0) + CMP-N-acetyl-beta-neuraminate = ganglioside GD1a (18:1(4E)/18:0) + CMP + H(+)</text>
        <dbReference type="Rhea" id="RHEA:48248"/>
        <dbReference type="ChEBI" id="CHEBI:15378"/>
        <dbReference type="ChEBI" id="CHEBI:57812"/>
        <dbReference type="ChEBI" id="CHEBI:60377"/>
        <dbReference type="ChEBI" id="CHEBI:73110"/>
        <dbReference type="ChEBI" id="CHEBI:90153"/>
    </reaction>
    <physiologicalReaction direction="left-to-right" evidence="18">
        <dbReference type="Rhea" id="RHEA:48249"/>
    </physiologicalReaction>
</comment>
<sequence>TQSHPHPSGPTPCPRPRLSASPIFTASPDLWTGESPSQGYAPSPGLSPQSPLSCCSQGRNSGSELGKVWNKVFRVIRIPSASHFDFYCGTCAVLGSSLTLQGSSLGDNMDQHPIVFGNASNQGSWRQLLWLLQLPDLAWTQEALSEEMSEDGPVP</sequence>
<evidence type="ECO:0000256" key="12">
    <source>
        <dbReference type="ARBA" id="ARBA00036292"/>
    </source>
</evidence>
<keyword evidence="21" id="KW-1185">Reference proteome</keyword>
<dbReference type="EMBL" id="AAQR03054387">
    <property type="status" value="NOT_ANNOTATED_CDS"/>
    <property type="molecule type" value="Genomic_DNA"/>
</dbReference>
<evidence type="ECO:0000256" key="19">
    <source>
        <dbReference type="SAM" id="MobiDB-lite"/>
    </source>
</evidence>
<dbReference type="InterPro" id="IPR051757">
    <property type="entry name" value="Beta-gal_alpha2-3_sialyltrans"/>
</dbReference>
<comment type="subcellular location">
    <subcellularLocation>
        <location evidence="1">Golgi apparatus membrane</location>
        <topology evidence="1">Single-pass type II membrane protein</topology>
    </subcellularLocation>
</comment>
<reference evidence="20" key="2">
    <citation type="submission" date="2025-08" db="UniProtKB">
        <authorList>
            <consortium name="Ensembl"/>
        </authorList>
    </citation>
    <scope>IDENTIFICATION</scope>
</reference>
<evidence type="ECO:0000313" key="21">
    <source>
        <dbReference type="Proteomes" id="UP000005225"/>
    </source>
</evidence>
<dbReference type="PANTHER" id="PTHR46032">
    <property type="entry name" value="ALPHA-2,3-SIALYLTRANSFERASE ST3GAL I ISOFORM X1"/>
    <property type="match status" value="1"/>
</dbReference>
<dbReference type="Proteomes" id="UP000005225">
    <property type="component" value="Unassembled WGS sequence"/>
</dbReference>
<evidence type="ECO:0000256" key="15">
    <source>
        <dbReference type="ARBA" id="ARBA00043673"/>
    </source>
</evidence>
<keyword evidence="4" id="KW-0328">Glycosyltransferase</keyword>
<dbReference type="GO" id="GO:0003836">
    <property type="term" value="F:beta-galactoside (CMP) alpha-2,3-sialyltransferase activity"/>
    <property type="evidence" value="ECO:0007669"/>
    <property type="project" value="UniProtKB-EC"/>
</dbReference>
<evidence type="ECO:0000256" key="9">
    <source>
        <dbReference type="ARBA" id="ARBA00023034"/>
    </source>
</evidence>
<evidence type="ECO:0000256" key="17">
    <source>
        <dbReference type="ARBA" id="ARBA00043816"/>
    </source>
</evidence>
<dbReference type="Gene3D" id="3.90.1480.20">
    <property type="entry name" value="Glycosyl transferase family 29"/>
    <property type="match status" value="1"/>
</dbReference>
<evidence type="ECO:0000256" key="13">
    <source>
        <dbReference type="ARBA" id="ARBA00039106"/>
    </source>
</evidence>
<evidence type="ECO:0000313" key="20">
    <source>
        <dbReference type="Ensembl" id="ENSOGAP00000015944.1"/>
    </source>
</evidence>
<comment type="similarity">
    <text evidence="3">Belongs to the glycosyltransferase 29 family.</text>
</comment>
<dbReference type="STRING" id="30611.ENSOGAP00000015944"/>
<dbReference type="InParanoid" id="H0XIK4"/>
<comment type="catalytic activity">
    <reaction evidence="15">
        <text>a ganglioside GA1 (d18:1(4E)) + CMP-N-acetyl-beta-neuraminate = a ganglioside GM1b (d18:1(4E)) + CMP + H(+)</text>
        <dbReference type="Rhea" id="RHEA:47560"/>
        <dbReference type="ChEBI" id="CHEBI:15378"/>
        <dbReference type="ChEBI" id="CHEBI:27938"/>
        <dbReference type="ChEBI" id="CHEBI:57812"/>
        <dbReference type="ChEBI" id="CHEBI:60377"/>
        <dbReference type="ChEBI" id="CHEBI:78568"/>
    </reaction>
    <physiologicalReaction direction="left-to-right" evidence="15">
        <dbReference type="Rhea" id="RHEA:47561"/>
    </physiologicalReaction>
</comment>
<keyword evidence="10" id="KW-0472">Membrane</keyword>
<keyword evidence="11" id="KW-0325">Glycoprotein</keyword>
<comment type="catalytic activity">
    <reaction evidence="17">
        <text>a ganglioside GA1 + CMP-N-acetyl-beta-neuraminate = a ganglioside GM1b + CMP + H(+)</text>
        <dbReference type="Rhea" id="RHEA:48244"/>
        <dbReference type="ChEBI" id="CHEBI:15378"/>
        <dbReference type="ChEBI" id="CHEBI:57812"/>
        <dbReference type="ChEBI" id="CHEBI:60377"/>
        <dbReference type="ChEBI" id="CHEBI:88069"/>
        <dbReference type="ChEBI" id="CHEBI:90151"/>
    </reaction>
    <physiologicalReaction direction="left-to-right" evidence="17">
        <dbReference type="Rhea" id="RHEA:48245"/>
    </physiologicalReaction>
</comment>
<feature type="compositionally biased region" description="Low complexity" evidence="19">
    <location>
        <begin position="42"/>
        <end position="58"/>
    </location>
</feature>
<dbReference type="GO" id="GO:0047288">
    <property type="term" value="F:beta-D-galactosyl-(1-&gt;3)-N-acetyl-beta-D-galactosaminide alpha-2,3- sialyltransferase"/>
    <property type="evidence" value="ECO:0007669"/>
    <property type="project" value="UniProtKB-EC"/>
</dbReference>
<dbReference type="InterPro" id="IPR038578">
    <property type="entry name" value="GT29-like_sf"/>
</dbReference>
<dbReference type="InterPro" id="IPR001675">
    <property type="entry name" value="Glyco_trans_29"/>
</dbReference>
<keyword evidence="7" id="KW-0735">Signal-anchor</keyword>
<keyword evidence="9" id="KW-0333">Golgi apparatus</keyword>
<evidence type="ECO:0000256" key="10">
    <source>
        <dbReference type="ARBA" id="ARBA00023136"/>
    </source>
</evidence>
<dbReference type="GO" id="GO:0000139">
    <property type="term" value="C:Golgi membrane"/>
    <property type="evidence" value="ECO:0007669"/>
    <property type="project" value="UniProtKB-SubCell"/>
</dbReference>
<evidence type="ECO:0000256" key="5">
    <source>
        <dbReference type="ARBA" id="ARBA00022679"/>
    </source>
</evidence>
<accession>H0XIK4</accession>
<name>H0XIK4_OTOGA</name>
<proteinExistence type="inferred from homology"/>
<dbReference type="PANTHER" id="PTHR46032:SF7">
    <property type="entry name" value="RIKEN CDNA 6430550D23 GENE"/>
    <property type="match status" value="1"/>
</dbReference>
<evidence type="ECO:0000256" key="11">
    <source>
        <dbReference type="ARBA" id="ARBA00023180"/>
    </source>
</evidence>
<dbReference type="OMA" id="CCSQGRN"/>
<reference evidence="20" key="3">
    <citation type="submission" date="2025-09" db="UniProtKB">
        <authorList>
            <consortium name="Ensembl"/>
        </authorList>
    </citation>
    <scope>IDENTIFICATION</scope>
</reference>
<evidence type="ECO:0000256" key="3">
    <source>
        <dbReference type="ARBA" id="ARBA00006003"/>
    </source>
</evidence>
<comment type="catalytic activity">
    <reaction evidence="12">
        <text>a beta-D-galactosyl-(1-&gt;3)-N-acetyl-alpha-D-galactosaminyl derivative + CMP-N-acetyl-beta-neuraminate = an N-acetyl-alpha-neuraminyl-(2-&gt;3)-beta-D-galactosyl-(1-&gt;3)-N-acetyl-alpha-D-galactosaminyl derivative + CMP + H(+)</text>
        <dbReference type="Rhea" id="RHEA:21616"/>
        <dbReference type="ChEBI" id="CHEBI:15378"/>
        <dbReference type="ChEBI" id="CHEBI:57812"/>
        <dbReference type="ChEBI" id="CHEBI:60377"/>
        <dbReference type="ChEBI" id="CHEBI:133470"/>
        <dbReference type="ChEBI" id="CHEBI:139596"/>
        <dbReference type="EC" id="2.4.3.4"/>
    </reaction>
    <physiologicalReaction direction="left-to-right" evidence="12">
        <dbReference type="Rhea" id="RHEA:21617"/>
    </physiologicalReaction>
</comment>
<dbReference type="Ensembl" id="ENSOGAT00000031460.1">
    <property type="protein sequence ID" value="ENSOGAP00000015944.1"/>
    <property type="gene ID" value="ENSOGAG00000026840.1"/>
</dbReference>
<evidence type="ECO:0000256" key="16">
    <source>
        <dbReference type="ARBA" id="ARBA00043773"/>
    </source>
</evidence>
<dbReference type="GO" id="GO:0097503">
    <property type="term" value="P:sialylation"/>
    <property type="evidence" value="ECO:0007669"/>
    <property type="project" value="TreeGrafter"/>
</dbReference>
<dbReference type="Pfam" id="PF00777">
    <property type="entry name" value="Glyco_transf_29"/>
    <property type="match status" value="1"/>
</dbReference>
<organism evidence="20 21">
    <name type="scientific">Otolemur garnettii</name>
    <name type="common">Small-eared galago</name>
    <name type="synonym">Garnett's greater bushbaby</name>
    <dbReference type="NCBI Taxonomy" id="30611"/>
    <lineage>
        <taxon>Eukaryota</taxon>
        <taxon>Metazoa</taxon>
        <taxon>Chordata</taxon>
        <taxon>Craniata</taxon>
        <taxon>Vertebrata</taxon>
        <taxon>Euteleostomi</taxon>
        <taxon>Mammalia</taxon>
        <taxon>Eutheria</taxon>
        <taxon>Euarchontoglires</taxon>
        <taxon>Primates</taxon>
        <taxon>Strepsirrhini</taxon>
        <taxon>Lorisiformes</taxon>
        <taxon>Galagidae</taxon>
        <taxon>Otolemur</taxon>
    </lineage>
</organism>
<dbReference type="EC" id="2.4.3.2" evidence="13"/>
<protein>
    <recommendedName>
        <fullName evidence="13">beta-D-galactosyl-(1-&gt;3)-N-acetyl-beta-D-galactosaminide alpha-2,3-sialyltransferase</fullName>
        <ecNumber evidence="13">2.4.3.2</ecNumber>
    </recommendedName>
    <alternativeName>
        <fullName evidence="14">Monosialoganglioside sialyltransferase</fullName>
    </alternativeName>
</protein>
<evidence type="ECO:0000256" key="14">
    <source>
        <dbReference type="ARBA" id="ARBA00042990"/>
    </source>
</evidence>
<keyword evidence="5" id="KW-0808">Transferase</keyword>
<dbReference type="HOGENOM" id="CLU_072229_2_0_1"/>
<dbReference type="eggNOG" id="ENOG502TD6A">
    <property type="taxonomic scope" value="Eukaryota"/>
</dbReference>
<evidence type="ECO:0000256" key="1">
    <source>
        <dbReference type="ARBA" id="ARBA00004323"/>
    </source>
</evidence>
<evidence type="ECO:0000256" key="18">
    <source>
        <dbReference type="ARBA" id="ARBA00047509"/>
    </source>
</evidence>
<dbReference type="AlphaFoldDB" id="H0XIK4"/>
<reference evidence="21" key="1">
    <citation type="submission" date="2011-03" db="EMBL/GenBank/DDBJ databases">
        <title>Version 3 of the genome sequence of Otolemur garnettii (Bushbaby).</title>
        <authorList>
            <consortium name="The Broad Institute Genome Sequencing Platform"/>
            <person name="Di Palma F."/>
            <person name="Johnson J."/>
            <person name="Lander E.S."/>
            <person name="Lindblad-Toh K."/>
            <person name="Jaffe D.B."/>
            <person name="Gnerre S."/>
            <person name="MacCallum I."/>
            <person name="Przybylski D."/>
            <person name="Ribeiro F.J."/>
            <person name="Burton J.N."/>
            <person name="Walker B.J."/>
            <person name="Sharpe T."/>
            <person name="Hall G."/>
        </authorList>
    </citation>
    <scope>NUCLEOTIDE SEQUENCE [LARGE SCALE GENOMIC DNA]</scope>
</reference>
<evidence type="ECO:0000256" key="2">
    <source>
        <dbReference type="ARBA" id="ARBA00004934"/>
    </source>
</evidence>
<evidence type="ECO:0000256" key="8">
    <source>
        <dbReference type="ARBA" id="ARBA00022989"/>
    </source>
</evidence>
<evidence type="ECO:0000256" key="6">
    <source>
        <dbReference type="ARBA" id="ARBA00022692"/>
    </source>
</evidence>
<comment type="pathway">
    <text evidence="2">Glycolipid biosynthesis.</text>
</comment>
<evidence type="ECO:0000256" key="7">
    <source>
        <dbReference type="ARBA" id="ARBA00022968"/>
    </source>
</evidence>
<keyword evidence="8" id="KW-1133">Transmembrane helix</keyword>
<feature type="region of interest" description="Disordered" evidence="19">
    <location>
        <begin position="1"/>
        <end position="64"/>
    </location>
</feature>
<evidence type="ECO:0000256" key="4">
    <source>
        <dbReference type="ARBA" id="ARBA00022676"/>
    </source>
</evidence>
<comment type="catalytic activity">
    <reaction evidence="16">
        <text>a ganglioside GM1 (d18:1(4E)) + CMP-N-acetyl-beta-neuraminate = a ganglioside GD1a (d18:1(4E)) + CMP + H(+)</text>
        <dbReference type="Rhea" id="RHEA:18021"/>
        <dbReference type="ChEBI" id="CHEBI:15378"/>
        <dbReference type="ChEBI" id="CHEBI:57812"/>
        <dbReference type="ChEBI" id="CHEBI:60377"/>
        <dbReference type="ChEBI" id="CHEBI:77709"/>
        <dbReference type="ChEBI" id="CHEBI:78445"/>
        <dbReference type="EC" id="2.4.3.2"/>
    </reaction>
    <physiologicalReaction direction="left-to-right" evidence="16">
        <dbReference type="Rhea" id="RHEA:18022"/>
    </physiologicalReaction>
</comment>
<keyword evidence="6" id="KW-0812">Transmembrane</keyword>